<feature type="non-terminal residue" evidence="2">
    <location>
        <position position="1"/>
    </location>
</feature>
<protein>
    <submittedName>
        <fullName evidence="2">Uncharacterized protein</fullName>
    </submittedName>
</protein>
<evidence type="ECO:0000256" key="1">
    <source>
        <dbReference type="SAM" id="Phobius"/>
    </source>
</evidence>
<feature type="non-terminal residue" evidence="2">
    <location>
        <position position="203"/>
    </location>
</feature>
<organism evidence="2">
    <name type="scientific">Nothobranchius kadleci</name>
    <name type="common">African annual killifish</name>
    <dbReference type="NCBI Taxonomy" id="1051664"/>
    <lineage>
        <taxon>Eukaryota</taxon>
        <taxon>Metazoa</taxon>
        <taxon>Chordata</taxon>
        <taxon>Craniata</taxon>
        <taxon>Vertebrata</taxon>
        <taxon>Euteleostomi</taxon>
        <taxon>Actinopterygii</taxon>
        <taxon>Neopterygii</taxon>
        <taxon>Teleostei</taxon>
        <taxon>Neoteleostei</taxon>
        <taxon>Acanthomorphata</taxon>
        <taxon>Ovalentaria</taxon>
        <taxon>Atherinomorphae</taxon>
        <taxon>Cyprinodontiformes</taxon>
        <taxon>Nothobranchiidae</taxon>
        <taxon>Nothobranchius</taxon>
    </lineage>
</organism>
<reference evidence="2" key="1">
    <citation type="submission" date="2016-05" db="EMBL/GenBank/DDBJ databases">
        <authorList>
            <person name="Lavstsen T."/>
            <person name="Jespersen J.S."/>
        </authorList>
    </citation>
    <scope>NUCLEOTIDE SEQUENCE</scope>
    <source>
        <tissue evidence="2">Brain</tissue>
    </source>
</reference>
<proteinExistence type="predicted"/>
<dbReference type="PANTHER" id="PTHR10424:SF80">
    <property type="entry name" value="ENVELOPE GLYCOPROTEIN"/>
    <property type="match status" value="1"/>
</dbReference>
<accession>A0A1A8CYH7</accession>
<evidence type="ECO:0000313" key="2">
    <source>
        <dbReference type="EMBL" id="SBP84093.1"/>
    </source>
</evidence>
<dbReference type="EMBL" id="HADZ01020152">
    <property type="protein sequence ID" value="SBP84093.1"/>
    <property type="molecule type" value="Transcribed_RNA"/>
</dbReference>
<dbReference type="InterPro" id="IPR018154">
    <property type="entry name" value="TLV/ENV_coat_polyprotein"/>
</dbReference>
<keyword evidence="1" id="KW-1133">Transmembrane helix</keyword>
<gene>
    <name evidence="2" type="primary">CR388416.1</name>
</gene>
<reference evidence="2" key="2">
    <citation type="submission" date="2016-06" db="EMBL/GenBank/DDBJ databases">
        <title>The genome of a short-lived fish provides insights into sex chromosome evolution and the genetic control of aging.</title>
        <authorList>
            <person name="Reichwald K."/>
            <person name="Felder M."/>
            <person name="Petzold A."/>
            <person name="Koch P."/>
            <person name="Groth M."/>
            <person name="Platzer M."/>
        </authorList>
    </citation>
    <scope>NUCLEOTIDE SEQUENCE</scope>
    <source>
        <tissue evidence="2">Brain</tissue>
    </source>
</reference>
<keyword evidence="1" id="KW-0812">Transmembrane</keyword>
<keyword evidence="1" id="KW-0472">Membrane</keyword>
<name>A0A1A8CYH7_NOTKA</name>
<dbReference type="PANTHER" id="PTHR10424">
    <property type="entry name" value="VIRAL ENVELOPE PROTEIN"/>
    <property type="match status" value="1"/>
</dbReference>
<sequence length="203" mass="22055">LPQRRLMRRVLTSAQEHDTPVLTDIAKVNKPSPAITIETKNLSVDETFQTVTGISASTDNWLLLAEQAANASDQDCLVCLSARPTLRIVPPPIPPECFLHLMQDCCVFIPNNTASDGSLTKALDGLRSLTEKMKSHSGVDTSMWDSWLDVFGKYKSLVSSVLVSMSVFAAILVTCGCCCIPCLRQLVQRSITIAISPPPADPI</sequence>
<dbReference type="AlphaFoldDB" id="A0A1A8CYH7"/>
<feature type="transmembrane region" description="Helical" evidence="1">
    <location>
        <begin position="156"/>
        <end position="174"/>
    </location>
</feature>